<dbReference type="AlphaFoldDB" id="A0A517QQE7"/>
<gene>
    <name evidence="3" type="ORF">Mal48_30680</name>
</gene>
<accession>A0A517QQE7</accession>
<proteinExistence type="predicted"/>
<dbReference type="RefSeq" id="WP_231739584.1">
    <property type="nucleotide sequence ID" value="NZ_CP036267.1"/>
</dbReference>
<evidence type="ECO:0000256" key="2">
    <source>
        <dbReference type="SAM" id="Phobius"/>
    </source>
</evidence>
<name>A0A517QQE7_9PLAN</name>
<evidence type="ECO:0000313" key="4">
    <source>
        <dbReference type="Proteomes" id="UP000315724"/>
    </source>
</evidence>
<keyword evidence="2" id="KW-0472">Membrane</keyword>
<evidence type="ECO:0000256" key="1">
    <source>
        <dbReference type="SAM" id="MobiDB-lite"/>
    </source>
</evidence>
<feature type="compositionally biased region" description="Basic and acidic residues" evidence="1">
    <location>
        <begin position="232"/>
        <end position="243"/>
    </location>
</feature>
<feature type="transmembrane region" description="Helical" evidence="2">
    <location>
        <begin position="168"/>
        <end position="187"/>
    </location>
</feature>
<feature type="region of interest" description="Disordered" evidence="1">
    <location>
        <begin position="220"/>
        <end position="243"/>
    </location>
</feature>
<protein>
    <submittedName>
        <fullName evidence="3">Uncharacterized protein</fullName>
    </submittedName>
</protein>
<organism evidence="3 4">
    <name type="scientific">Thalassoglobus polymorphus</name>
    <dbReference type="NCBI Taxonomy" id="2527994"/>
    <lineage>
        <taxon>Bacteria</taxon>
        <taxon>Pseudomonadati</taxon>
        <taxon>Planctomycetota</taxon>
        <taxon>Planctomycetia</taxon>
        <taxon>Planctomycetales</taxon>
        <taxon>Planctomycetaceae</taxon>
        <taxon>Thalassoglobus</taxon>
    </lineage>
</organism>
<sequence length="243" mass="27763">MAIPSNWLMKQFLTPVLRPATRLIIGLIAIPLLRLIRKKVAHTKEWDEEFEKDVEQWFRASALLLFATKNVELAIGAWLDTKFVISLDNWYVAAGRLLLAIGVIEAMPDQELFSIVHPGPPKPTWDRSKSIRENIRPQFIPILRGLVCIHLQRSSPVFAIMATIMDGTTGWVCFWIAIIQYLIIGLVTSRDKAIDVLSAFDKQVARKREDLIKEFSIKEDEQSEAAQESSDLDVKKEHEKKES</sequence>
<evidence type="ECO:0000313" key="3">
    <source>
        <dbReference type="EMBL" id="QDT33813.1"/>
    </source>
</evidence>
<keyword evidence="4" id="KW-1185">Reference proteome</keyword>
<reference evidence="3 4" key="1">
    <citation type="submission" date="2019-02" db="EMBL/GenBank/DDBJ databases">
        <title>Deep-cultivation of Planctomycetes and their phenomic and genomic characterization uncovers novel biology.</title>
        <authorList>
            <person name="Wiegand S."/>
            <person name="Jogler M."/>
            <person name="Boedeker C."/>
            <person name="Pinto D."/>
            <person name="Vollmers J."/>
            <person name="Rivas-Marin E."/>
            <person name="Kohn T."/>
            <person name="Peeters S.H."/>
            <person name="Heuer A."/>
            <person name="Rast P."/>
            <person name="Oberbeckmann S."/>
            <person name="Bunk B."/>
            <person name="Jeske O."/>
            <person name="Meyerdierks A."/>
            <person name="Storesund J.E."/>
            <person name="Kallscheuer N."/>
            <person name="Luecker S."/>
            <person name="Lage O.M."/>
            <person name="Pohl T."/>
            <person name="Merkel B.J."/>
            <person name="Hornburger P."/>
            <person name="Mueller R.-W."/>
            <person name="Bruemmer F."/>
            <person name="Labrenz M."/>
            <person name="Spormann A.M."/>
            <person name="Op den Camp H."/>
            <person name="Overmann J."/>
            <person name="Amann R."/>
            <person name="Jetten M.S.M."/>
            <person name="Mascher T."/>
            <person name="Medema M.H."/>
            <person name="Devos D.P."/>
            <person name="Kaster A.-K."/>
            <person name="Ovreas L."/>
            <person name="Rohde M."/>
            <person name="Galperin M.Y."/>
            <person name="Jogler C."/>
        </authorList>
    </citation>
    <scope>NUCLEOTIDE SEQUENCE [LARGE SCALE GENOMIC DNA]</scope>
    <source>
        <strain evidence="3 4">Mal48</strain>
    </source>
</reference>
<keyword evidence="2" id="KW-1133">Transmembrane helix</keyword>
<dbReference type="KEGG" id="tpol:Mal48_30680"/>
<dbReference type="EMBL" id="CP036267">
    <property type="protein sequence ID" value="QDT33813.1"/>
    <property type="molecule type" value="Genomic_DNA"/>
</dbReference>
<keyword evidence="2" id="KW-0812">Transmembrane</keyword>
<dbReference type="Proteomes" id="UP000315724">
    <property type="component" value="Chromosome"/>
</dbReference>